<evidence type="ECO:0000313" key="2">
    <source>
        <dbReference type="EMBL" id="EFL47123.1"/>
    </source>
</evidence>
<accession>E1KNB3</accession>
<organism evidence="2 3">
    <name type="scientific">Prevotella disiens FB035-09AN</name>
    <dbReference type="NCBI Taxonomy" id="866771"/>
    <lineage>
        <taxon>Bacteria</taxon>
        <taxon>Pseudomonadati</taxon>
        <taxon>Bacteroidota</taxon>
        <taxon>Bacteroidia</taxon>
        <taxon>Bacteroidales</taxon>
        <taxon>Prevotellaceae</taxon>
        <taxon>Prevotella</taxon>
    </lineage>
</organism>
<evidence type="ECO:0000313" key="3">
    <source>
        <dbReference type="Proteomes" id="UP000003610"/>
    </source>
</evidence>
<gene>
    <name evidence="2" type="ORF">HMPREF9296_1968</name>
</gene>
<evidence type="ECO:0000256" key="1">
    <source>
        <dbReference type="SAM" id="Phobius"/>
    </source>
</evidence>
<sequence length="49" mass="5434">MGLYGKSPHLHFISGSIFLQNLVLAAFTTFLLLQKGRVVEGFARKISIL</sequence>
<dbReference type="EMBL" id="AEDO01000009">
    <property type="protein sequence ID" value="EFL47123.1"/>
    <property type="molecule type" value="Genomic_DNA"/>
</dbReference>
<name>E1KNB3_9BACT</name>
<comment type="caution">
    <text evidence="2">The sequence shown here is derived from an EMBL/GenBank/DDBJ whole genome shotgun (WGS) entry which is preliminary data.</text>
</comment>
<proteinExistence type="predicted"/>
<feature type="transmembrane region" description="Helical" evidence="1">
    <location>
        <begin position="12"/>
        <end position="33"/>
    </location>
</feature>
<reference evidence="2 3" key="1">
    <citation type="submission" date="2010-08" db="EMBL/GenBank/DDBJ databases">
        <authorList>
            <person name="Durkin A.S."/>
            <person name="Madupu R."/>
            <person name="Torralba M."/>
            <person name="Gillis M."/>
            <person name="Methe B."/>
            <person name="Sutton G."/>
            <person name="Nelson K.E."/>
        </authorList>
    </citation>
    <scope>NUCLEOTIDE SEQUENCE [LARGE SCALE GENOMIC DNA]</scope>
    <source>
        <strain evidence="2 3">FB035-09AN</strain>
    </source>
</reference>
<dbReference type="Proteomes" id="UP000003610">
    <property type="component" value="Unassembled WGS sequence"/>
</dbReference>
<keyword evidence="1" id="KW-0812">Transmembrane</keyword>
<dbReference type="AlphaFoldDB" id="E1KNB3"/>
<protein>
    <submittedName>
        <fullName evidence="2">Uncharacterized protein</fullName>
    </submittedName>
</protein>
<keyword evidence="1" id="KW-0472">Membrane</keyword>
<keyword evidence="1" id="KW-1133">Transmembrane helix</keyword>